<reference evidence="3" key="1">
    <citation type="submission" date="2021-06" db="EMBL/GenBank/DDBJ databases">
        <title>Updating the genus Pseudomonas: Description of 43 new species and partition of the Pseudomonas putida group.</title>
        <authorList>
            <person name="Girard L."/>
            <person name="Lood C."/>
            <person name="Vandamme P."/>
            <person name="Rokni-Zadeh H."/>
            <person name="Van Noort V."/>
            <person name="Hofte M."/>
            <person name="Lavigne R."/>
            <person name="De Mot R."/>
        </authorList>
    </citation>
    <scope>NUCLEOTIDE SEQUENCE</scope>
    <source>
        <strain evidence="3">SWRI74</strain>
    </source>
</reference>
<protein>
    <recommendedName>
        <fullName evidence="5">LysB family phage lysis regulatory protein</fullName>
    </recommendedName>
</protein>
<feature type="coiled-coil region" evidence="1">
    <location>
        <begin position="47"/>
        <end position="81"/>
    </location>
</feature>
<feature type="transmembrane region" description="Helical" evidence="2">
    <location>
        <begin position="6"/>
        <end position="23"/>
    </location>
</feature>
<comment type="caution">
    <text evidence="3">The sequence shown here is derived from an EMBL/GenBank/DDBJ whole genome shotgun (WGS) entry which is preliminary data.</text>
</comment>
<organism evidence="3 4">
    <name type="scientific">Pseudomonas azerbaijanoccidentalis</name>
    <dbReference type="NCBI Taxonomy" id="2842347"/>
    <lineage>
        <taxon>Bacteria</taxon>
        <taxon>Pseudomonadati</taxon>
        <taxon>Pseudomonadota</taxon>
        <taxon>Gammaproteobacteria</taxon>
        <taxon>Pseudomonadales</taxon>
        <taxon>Pseudomonadaceae</taxon>
        <taxon>Pseudomonas</taxon>
    </lineage>
</organism>
<evidence type="ECO:0000313" key="3">
    <source>
        <dbReference type="EMBL" id="MBV4524320.1"/>
    </source>
</evidence>
<keyword evidence="1" id="KW-0175">Coiled coil</keyword>
<dbReference type="RefSeq" id="WP_217873524.1">
    <property type="nucleotide sequence ID" value="NZ_JAHSTU010000014.1"/>
</dbReference>
<dbReference type="Proteomes" id="UP001049200">
    <property type="component" value="Unassembled WGS sequence"/>
</dbReference>
<evidence type="ECO:0000313" key="4">
    <source>
        <dbReference type="Proteomes" id="UP001049200"/>
    </source>
</evidence>
<gene>
    <name evidence="3" type="ORF">KVG88_30060</name>
</gene>
<keyword evidence="2" id="KW-0472">Membrane</keyword>
<keyword evidence="2" id="KW-0812">Transmembrane</keyword>
<evidence type="ECO:0000256" key="2">
    <source>
        <dbReference type="SAM" id="Phobius"/>
    </source>
</evidence>
<evidence type="ECO:0000256" key="1">
    <source>
        <dbReference type="SAM" id="Coils"/>
    </source>
</evidence>
<proteinExistence type="predicted"/>
<sequence>MISIGWTVGGAGVLVALLSLWSLDHSQMAKEAALRDVATLTEANGTLDAHNKELARVVADRAELQQQITEVSRTTQRLNTALDTQSALISRNLEELKRNDKAIADYLRQPVPVALGLRYARPETTDPAAYRAAAAGVQPSAVSTAGAPAVTAQ</sequence>
<keyword evidence="4" id="KW-1185">Reference proteome</keyword>
<dbReference type="EMBL" id="JAHSTU010000014">
    <property type="protein sequence ID" value="MBV4524320.1"/>
    <property type="molecule type" value="Genomic_DNA"/>
</dbReference>
<keyword evidence="2" id="KW-1133">Transmembrane helix</keyword>
<accession>A0ABS6QZV4</accession>
<name>A0ABS6QZV4_9PSED</name>
<evidence type="ECO:0008006" key="5">
    <source>
        <dbReference type="Google" id="ProtNLM"/>
    </source>
</evidence>